<dbReference type="Proteomes" id="UP001181355">
    <property type="component" value="Chromosome"/>
</dbReference>
<keyword evidence="4" id="KW-1185">Reference proteome</keyword>
<feature type="compositionally biased region" description="Basic residues" evidence="1">
    <location>
        <begin position="98"/>
        <end position="109"/>
    </location>
</feature>
<name>A0ABY9REE5_9BURK</name>
<gene>
    <name evidence="3" type="ORF">RF679_13160</name>
</gene>
<evidence type="ECO:0000313" key="4">
    <source>
        <dbReference type="Proteomes" id="UP001181355"/>
    </source>
</evidence>
<dbReference type="RefSeq" id="WP_309481090.1">
    <property type="nucleotide sequence ID" value="NZ_CP133720.1"/>
</dbReference>
<evidence type="ECO:0008006" key="5">
    <source>
        <dbReference type="Google" id="ProtNLM"/>
    </source>
</evidence>
<accession>A0ABY9REE5</accession>
<proteinExistence type="predicted"/>
<keyword evidence="2" id="KW-0732">Signal</keyword>
<protein>
    <recommendedName>
        <fullName evidence="5">DUF4148 domain-containing protein</fullName>
    </recommendedName>
</protein>
<organism evidence="3 4">
    <name type="scientific">Undibacterium cyanobacteriorum</name>
    <dbReference type="NCBI Taxonomy" id="3073561"/>
    <lineage>
        <taxon>Bacteria</taxon>
        <taxon>Pseudomonadati</taxon>
        <taxon>Pseudomonadota</taxon>
        <taxon>Betaproteobacteria</taxon>
        <taxon>Burkholderiales</taxon>
        <taxon>Oxalobacteraceae</taxon>
        <taxon>Undibacterium</taxon>
    </lineage>
</organism>
<feature type="region of interest" description="Disordered" evidence="1">
    <location>
        <begin position="87"/>
        <end position="109"/>
    </location>
</feature>
<feature type="signal peptide" evidence="2">
    <location>
        <begin position="1"/>
        <end position="24"/>
    </location>
</feature>
<sequence length="109" mass="11712">MKASKIIAALLASAVSVMSLSALAQTATPKIDKRQETQEQRINNGVANGSLTATEAAKLDRQEAKIEAREQAAKADGVVTKAERAKLHAAQERTSAKIYRKKHNARSSN</sequence>
<dbReference type="EMBL" id="CP133720">
    <property type="protein sequence ID" value="WMW79595.1"/>
    <property type="molecule type" value="Genomic_DNA"/>
</dbReference>
<reference evidence="3" key="1">
    <citation type="submission" date="2023-09" db="EMBL/GenBank/DDBJ databases">
        <title>Undibacterium sp. 20NA77.5 isolated from freshwater.</title>
        <authorList>
            <person name="Le V."/>
            <person name="Ko S.-R."/>
            <person name="Ahn C.-Y."/>
            <person name="Oh H.-M."/>
        </authorList>
    </citation>
    <scope>NUCLEOTIDE SEQUENCE</scope>
    <source>
        <strain evidence="3">20NA77.5</strain>
    </source>
</reference>
<evidence type="ECO:0000256" key="1">
    <source>
        <dbReference type="SAM" id="MobiDB-lite"/>
    </source>
</evidence>
<feature type="chain" id="PRO_5045780590" description="DUF4148 domain-containing protein" evidence="2">
    <location>
        <begin position="25"/>
        <end position="109"/>
    </location>
</feature>
<evidence type="ECO:0000313" key="3">
    <source>
        <dbReference type="EMBL" id="WMW79595.1"/>
    </source>
</evidence>
<evidence type="ECO:0000256" key="2">
    <source>
        <dbReference type="SAM" id="SignalP"/>
    </source>
</evidence>